<dbReference type="Proteomes" id="UP000051298">
    <property type="component" value="Unassembled WGS sequence"/>
</dbReference>
<accession>A0A0P1EVJ8</accession>
<dbReference type="eggNOG" id="COG1266">
    <property type="taxonomic scope" value="Bacteria"/>
</dbReference>
<feature type="transmembrane region" description="Helical" evidence="1">
    <location>
        <begin position="177"/>
        <end position="195"/>
    </location>
</feature>
<reference evidence="3 4" key="1">
    <citation type="submission" date="2015-09" db="EMBL/GenBank/DDBJ databases">
        <authorList>
            <consortium name="Swine Surveillance"/>
        </authorList>
    </citation>
    <scope>NUCLEOTIDE SEQUENCE [LARGE SCALE GENOMIC DNA]</scope>
    <source>
        <strain evidence="3 4">CECT 5294</strain>
    </source>
</reference>
<keyword evidence="1" id="KW-1133">Transmembrane helix</keyword>
<dbReference type="InterPro" id="IPR003675">
    <property type="entry name" value="Rce1/LyrA-like_dom"/>
</dbReference>
<gene>
    <name evidence="3" type="ORF">THS5294_00050</name>
</gene>
<protein>
    <submittedName>
        <fullName evidence="3">CAAX amino terminal protease self-immunity</fullName>
    </submittedName>
</protein>
<dbReference type="InterPro" id="IPR052710">
    <property type="entry name" value="CAAX_protease"/>
</dbReference>
<dbReference type="GO" id="GO:0006508">
    <property type="term" value="P:proteolysis"/>
    <property type="evidence" value="ECO:0007669"/>
    <property type="project" value="UniProtKB-KW"/>
</dbReference>
<proteinExistence type="predicted"/>
<dbReference type="Pfam" id="PF02517">
    <property type="entry name" value="Rce1-like"/>
    <property type="match status" value="1"/>
</dbReference>
<feature type="transmembrane region" description="Helical" evidence="1">
    <location>
        <begin position="7"/>
        <end position="30"/>
    </location>
</feature>
<keyword evidence="3" id="KW-0645">Protease</keyword>
<evidence type="ECO:0000259" key="2">
    <source>
        <dbReference type="Pfam" id="PF02517"/>
    </source>
</evidence>
<keyword evidence="3" id="KW-0378">Hydrolase</keyword>
<feature type="transmembrane region" description="Helical" evidence="1">
    <location>
        <begin position="113"/>
        <end position="133"/>
    </location>
</feature>
<name>A0A0P1EVJ8_9RHOB</name>
<feature type="transmembrane region" description="Helical" evidence="1">
    <location>
        <begin position="202"/>
        <end position="222"/>
    </location>
</feature>
<dbReference type="PANTHER" id="PTHR36435:SF1">
    <property type="entry name" value="CAAX AMINO TERMINAL PROTEASE FAMILY PROTEIN"/>
    <property type="match status" value="1"/>
</dbReference>
<dbReference type="AlphaFoldDB" id="A0A0P1EVJ8"/>
<feature type="transmembrane region" description="Helical" evidence="1">
    <location>
        <begin position="42"/>
        <end position="61"/>
    </location>
</feature>
<feature type="transmembrane region" description="Helical" evidence="1">
    <location>
        <begin position="82"/>
        <end position="101"/>
    </location>
</feature>
<dbReference type="GO" id="GO:0080120">
    <property type="term" value="P:CAAX-box protein maturation"/>
    <property type="evidence" value="ECO:0007669"/>
    <property type="project" value="UniProtKB-ARBA"/>
</dbReference>
<dbReference type="GO" id="GO:0004175">
    <property type="term" value="F:endopeptidase activity"/>
    <property type="evidence" value="ECO:0007669"/>
    <property type="project" value="UniProtKB-ARBA"/>
</dbReference>
<dbReference type="PANTHER" id="PTHR36435">
    <property type="entry name" value="SLR1288 PROTEIN"/>
    <property type="match status" value="1"/>
</dbReference>
<organism evidence="3 4">
    <name type="scientific">Thalassobacter stenotrophicus</name>
    <dbReference type="NCBI Taxonomy" id="266809"/>
    <lineage>
        <taxon>Bacteria</taxon>
        <taxon>Pseudomonadati</taxon>
        <taxon>Pseudomonadota</taxon>
        <taxon>Alphaproteobacteria</taxon>
        <taxon>Rhodobacterales</taxon>
        <taxon>Roseobacteraceae</taxon>
        <taxon>Thalassobacter</taxon>
    </lineage>
</organism>
<sequence length="273" mass="28449">MLIIAVYFGGILALLGVIWASAGFDAMVMWSARLTAGNTPGAVLLVLATFSGMAIGPMIAAKVLHKRPAMTVFGPWRGVLRGFGLGAGVVGGIIGLSVLLIGPGYAPVPNVDASVWLAFLPLALLGLLIQTGAEEVLFRGYLQQQLAARFKSPLIWAVLPSLVFGLLHFNASADASIAWLTVAATGLFGLLAADLTRVTGNIGVAWGFHFANNAFALLVVALDGPLSGLALYTTPFTAADTATLLPLIARDMAVTLSLWAVLRVVIRVTTART</sequence>
<feature type="transmembrane region" description="Helical" evidence="1">
    <location>
        <begin position="242"/>
        <end position="266"/>
    </location>
</feature>
<dbReference type="STRING" id="266809.PM03_06495"/>
<feature type="transmembrane region" description="Helical" evidence="1">
    <location>
        <begin position="154"/>
        <end position="171"/>
    </location>
</feature>
<evidence type="ECO:0000313" key="3">
    <source>
        <dbReference type="EMBL" id="CUH58772.1"/>
    </source>
</evidence>
<dbReference type="RefSeq" id="WP_158508568.1">
    <property type="nucleotide sequence ID" value="NZ_CYRX01000005.1"/>
</dbReference>
<dbReference type="EMBL" id="CYRX01000005">
    <property type="protein sequence ID" value="CUH58772.1"/>
    <property type="molecule type" value="Genomic_DNA"/>
</dbReference>
<keyword evidence="1" id="KW-0472">Membrane</keyword>
<evidence type="ECO:0000256" key="1">
    <source>
        <dbReference type="SAM" id="Phobius"/>
    </source>
</evidence>
<feature type="domain" description="CAAX prenyl protease 2/Lysostaphin resistance protein A-like" evidence="2">
    <location>
        <begin position="118"/>
        <end position="215"/>
    </location>
</feature>
<keyword evidence="1" id="KW-0812">Transmembrane</keyword>
<evidence type="ECO:0000313" key="4">
    <source>
        <dbReference type="Proteomes" id="UP000051298"/>
    </source>
</evidence>